<gene>
    <name evidence="1" type="ORF">ILEXP_LOCUS27444</name>
</gene>
<proteinExistence type="predicted"/>
<protein>
    <submittedName>
        <fullName evidence="1">Uncharacterized protein</fullName>
    </submittedName>
</protein>
<reference evidence="1 2" key="1">
    <citation type="submission" date="2024-02" db="EMBL/GenBank/DDBJ databases">
        <authorList>
            <person name="Vignale AGUSTIN F."/>
            <person name="Sosa J E."/>
            <person name="Modenutti C."/>
        </authorList>
    </citation>
    <scope>NUCLEOTIDE SEQUENCE [LARGE SCALE GENOMIC DNA]</scope>
</reference>
<comment type="caution">
    <text evidence="1">The sequence shown here is derived from an EMBL/GenBank/DDBJ whole genome shotgun (WGS) entry which is preliminary data.</text>
</comment>
<accession>A0ABC8SNK3</accession>
<dbReference type="EMBL" id="CAUOFW020003246">
    <property type="protein sequence ID" value="CAK9158776.1"/>
    <property type="molecule type" value="Genomic_DNA"/>
</dbReference>
<evidence type="ECO:0000313" key="1">
    <source>
        <dbReference type="EMBL" id="CAK9158776.1"/>
    </source>
</evidence>
<sequence>MPKEKAGRSDVILSQTEGKRLDKVISEAKNRDTGRDKMIEVRRNKGKIPIKQRTIFQEVVVGNRFEVLEDQQDRIPVMNIELGEPSNVNGECDQEAQQGNENISVGVVPGEITANQRENIEEGVSVIPDSVVHAIPPEDGASLERLVGVEDQVTVGPTGADTSLEGIQSPINSGNQMFVDPPSAGANLEILENFKMMLLWSCRIRCIRFMGNFGGGILAVPMPGVLYLHASWGVGLYALFSESGVKAWTAGFKIVLLLHSVNHCQAVCDIDSSSTVSQLRFFMPINCFSFHLVCFEWSLSAGLWILLDFAVQLVHHCLALGRSWSWKEEAV</sequence>
<organism evidence="1 2">
    <name type="scientific">Ilex paraguariensis</name>
    <name type="common">yerba mate</name>
    <dbReference type="NCBI Taxonomy" id="185542"/>
    <lineage>
        <taxon>Eukaryota</taxon>
        <taxon>Viridiplantae</taxon>
        <taxon>Streptophyta</taxon>
        <taxon>Embryophyta</taxon>
        <taxon>Tracheophyta</taxon>
        <taxon>Spermatophyta</taxon>
        <taxon>Magnoliopsida</taxon>
        <taxon>eudicotyledons</taxon>
        <taxon>Gunneridae</taxon>
        <taxon>Pentapetalae</taxon>
        <taxon>asterids</taxon>
        <taxon>campanulids</taxon>
        <taxon>Aquifoliales</taxon>
        <taxon>Aquifoliaceae</taxon>
        <taxon>Ilex</taxon>
    </lineage>
</organism>
<evidence type="ECO:0000313" key="2">
    <source>
        <dbReference type="Proteomes" id="UP001642360"/>
    </source>
</evidence>
<name>A0ABC8SNK3_9AQUA</name>
<keyword evidence="2" id="KW-1185">Reference proteome</keyword>
<dbReference type="Proteomes" id="UP001642360">
    <property type="component" value="Unassembled WGS sequence"/>
</dbReference>
<dbReference type="AlphaFoldDB" id="A0ABC8SNK3"/>